<reference evidence="2" key="1">
    <citation type="submission" date="2021-03" db="EMBL/GenBank/DDBJ databases">
        <authorList>
            <person name="Tagirdzhanova G."/>
        </authorList>
    </citation>
    <scope>NUCLEOTIDE SEQUENCE</scope>
</reference>
<feature type="region of interest" description="Disordered" evidence="1">
    <location>
        <begin position="153"/>
        <end position="213"/>
    </location>
</feature>
<sequence>MQHRSAVPSYEHDRILAATEIEAVPDAPATESSPDLYFEDLIWHYYEDAQRADRLLKAAEDEYYPPQPPSPTEYYDNSPSYESDGDSDLVRLAEQEQGDSLLLPGSLSPTSYYEESMRSAMANKPTMNQAHESNLGRQAPFIEDYDFHSQNLRRRKRDNYEHREEHRGDDRIDYQNNGELSEDLQENVSKPVAATTSQGSSATLGTEDSTIVPSLSGENEDIFTRMVELVIDGKKAIVHEHLLCEISRFFERSCRQNTTQTPLSLSVRDYASEIDWDTLMVFVNWVNFNELYDNVSFTDGPPNWNDLLNLYFIADKWEIIVLKNLLLDVLVRQFEWAIETDDYPCYCTKKIWSNTAPGASLRRLWIDFYKWGISGTDFQGEMESDALDLDFLKELSLSLIDSRKEVCDGEENWYLVHPSVYHVADDITGTCCCRVRFEGNEHRHKFQYQRARDHQQWRRQLNGLKDQAKATEKDVEGPQPIFEARKRKADKDWPRGR</sequence>
<evidence type="ECO:0000313" key="3">
    <source>
        <dbReference type="Proteomes" id="UP000664521"/>
    </source>
</evidence>
<feature type="compositionally biased region" description="Polar residues" evidence="1">
    <location>
        <begin position="194"/>
        <end position="213"/>
    </location>
</feature>
<dbReference type="EMBL" id="CAJPDS010000023">
    <property type="protein sequence ID" value="CAF9918961.1"/>
    <property type="molecule type" value="Genomic_DNA"/>
</dbReference>
<feature type="compositionally biased region" description="Basic and acidic residues" evidence="1">
    <location>
        <begin position="158"/>
        <end position="173"/>
    </location>
</feature>
<dbReference type="InterPro" id="IPR011333">
    <property type="entry name" value="SKP1/BTB/POZ_sf"/>
</dbReference>
<organism evidence="2 3">
    <name type="scientific">Heterodermia speciosa</name>
    <dbReference type="NCBI Taxonomy" id="116794"/>
    <lineage>
        <taxon>Eukaryota</taxon>
        <taxon>Fungi</taxon>
        <taxon>Dikarya</taxon>
        <taxon>Ascomycota</taxon>
        <taxon>Pezizomycotina</taxon>
        <taxon>Lecanoromycetes</taxon>
        <taxon>OSLEUM clade</taxon>
        <taxon>Lecanoromycetidae</taxon>
        <taxon>Caliciales</taxon>
        <taxon>Physciaceae</taxon>
        <taxon>Heterodermia</taxon>
    </lineage>
</organism>
<proteinExistence type="predicted"/>
<gene>
    <name evidence="2" type="ORF">HETSPECPRED_003902</name>
</gene>
<evidence type="ECO:0000313" key="2">
    <source>
        <dbReference type="EMBL" id="CAF9918961.1"/>
    </source>
</evidence>
<dbReference type="OrthoDB" id="61370at2759"/>
<feature type="region of interest" description="Disordered" evidence="1">
    <location>
        <begin position="62"/>
        <end position="86"/>
    </location>
</feature>
<evidence type="ECO:0000256" key="1">
    <source>
        <dbReference type="SAM" id="MobiDB-lite"/>
    </source>
</evidence>
<evidence type="ECO:0008006" key="4">
    <source>
        <dbReference type="Google" id="ProtNLM"/>
    </source>
</evidence>
<protein>
    <recommendedName>
        <fullName evidence="4">BTB domain-containing protein</fullName>
    </recommendedName>
</protein>
<name>A0A8H3F6B5_9LECA</name>
<feature type="compositionally biased region" description="Basic and acidic residues" evidence="1">
    <location>
        <begin position="466"/>
        <end position="476"/>
    </location>
</feature>
<dbReference type="SUPFAM" id="SSF54695">
    <property type="entry name" value="POZ domain"/>
    <property type="match status" value="1"/>
</dbReference>
<dbReference type="Gene3D" id="3.30.710.10">
    <property type="entry name" value="Potassium Channel Kv1.1, Chain A"/>
    <property type="match status" value="1"/>
</dbReference>
<keyword evidence="3" id="KW-1185">Reference proteome</keyword>
<dbReference type="AlphaFoldDB" id="A0A8H3F6B5"/>
<dbReference type="Proteomes" id="UP000664521">
    <property type="component" value="Unassembled WGS sequence"/>
</dbReference>
<comment type="caution">
    <text evidence="2">The sequence shown here is derived from an EMBL/GenBank/DDBJ whole genome shotgun (WGS) entry which is preliminary data.</text>
</comment>
<accession>A0A8H3F6B5</accession>
<feature type="region of interest" description="Disordered" evidence="1">
    <location>
        <begin position="462"/>
        <end position="497"/>
    </location>
</feature>